<sequence length="44" mass="5238">MGINNLFFIFYIPSSLTLQRSQRRSFIRITGGSQRIVMRSFVWL</sequence>
<accession>A0AB72ZN63</accession>
<proteinExistence type="predicted"/>
<evidence type="ECO:0000313" key="1">
    <source>
        <dbReference type="EMBL" id="EIR16579.1"/>
    </source>
</evidence>
<organism evidence="1 2">
    <name type="scientific">Yersinia pestis PY-08</name>
    <dbReference type="NCBI Taxonomy" id="992134"/>
    <lineage>
        <taxon>Bacteria</taxon>
        <taxon>Pseudomonadati</taxon>
        <taxon>Pseudomonadota</taxon>
        <taxon>Gammaproteobacteria</taxon>
        <taxon>Enterobacterales</taxon>
        <taxon>Yersiniaceae</taxon>
        <taxon>Yersinia</taxon>
    </lineage>
</organism>
<dbReference type="AlphaFoldDB" id="A0AB72ZN63"/>
<name>A0AB72ZN63_YERPE</name>
<reference evidence="1 2" key="1">
    <citation type="submission" date="2012-05" db="EMBL/GenBank/DDBJ databases">
        <title>Genome sequence of Yersinia Pestis PY-08.</title>
        <authorList>
            <person name="Santana-Cruz I."/>
            <person name="Sengamalay N."/>
            <person name="McCracken C."/>
            <person name="Daugherty S.C."/>
            <person name="Maroo A."/>
            <person name="Vara P.G."/>
            <person name="Tallon L.J."/>
            <person name="Sadzewicz L."/>
            <person name="Vinetz J.M."/>
            <person name="Cespedes Zambrano M.J."/>
            <person name="Fraser-Liggett C.M."/>
            <person name="Tettelin H."/>
        </authorList>
    </citation>
    <scope>NUCLEOTIDE SEQUENCE [LARGE SCALE GENOMIC DNA]</scope>
    <source>
        <strain evidence="1 2">PY-08</strain>
    </source>
</reference>
<gene>
    <name evidence="1" type="ORF">YPPY08_3089</name>
</gene>
<evidence type="ECO:0000313" key="2">
    <source>
        <dbReference type="Proteomes" id="UP000003231"/>
    </source>
</evidence>
<comment type="caution">
    <text evidence="1">The sequence shown here is derived from an EMBL/GenBank/DDBJ whole genome shotgun (WGS) entry which is preliminary data.</text>
</comment>
<dbReference type="Proteomes" id="UP000003231">
    <property type="component" value="Unassembled WGS sequence"/>
</dbReference>
<dbReference type="EMBL" id="AKRT01000352">
    <property type="protein sequence ID" value="EIR16579.1"/>
    <property type="molecule type" value="Genomic_DNA"/>
</dbReference>
<protein>
    <submittedName>
        <fullName evidence="1">Uncharacterized protein</fullName>
    </submittedName>
</protein>